<dbReference type="Proteomes" id="UP000726737">
    <property type="component" value="Unassembled WGS sequence"/>
</dbReference>
<evidence type="ECO:0000313" key="2">
    <source>
        <dbReference type="EMBL" id="KAG0250331.1"/>
    </source>
</evidence>
<dbReference type="AlphaFoldDB" id="A0A9P6PQ32"/>
<accession>A0A9P6PQ32</accession>
<gene>
    <name evidence="2" type="ORF">BG011_008422</name>
</gene>
<feature type="region of interest" description="Disordered" evidence="1">
    <location>
        <begin position="646"/>
        <end position="701"/>
    </location>
</feature>
<feature type="compositionally biased region" description="Acidic residues" evidence="1">
    <location>
        <begin position="687"/>
        <end position="701"/>
    </location>
</feature>
<sequence length="701" mass="78489">MYSKQVKARPQIPALPLALTNVCFPQQPVRVPSSSGTPQEHQKWALDRKANKEHVSFPAFVIRFGFYDRTDAHRAYGNLLDCGKINEQRLKRVRSDYEHFKSNKDDLFWSRRLENKSTEIVVRNASVQVQEAGLEQVKSNFQRHLNMHEPKKPEADGRHRGGATATEFSEGDMENTTREKGTTFVEHDILDGAVGPEATEDADGLADTEGFTEEEGFQDAGPLLDAEGDVGDEMAQFGSNTTEDSEGRAKNGEIIDDKEELQEIEEAITSGQSPFLPLLEYVYKKVQGQGTELPPVPSNFICQEYKELYQYAHNNLMYREQDRDRDKNKGKDKSRAYHVDKEVLVALSGIVNTISPSTRTFSFTSAIKADSLVAALDEKDVALAELMNELLEAYCPGHEEDPFAPLNFRSLRIKVWSQLAELGATPPATRNMRQRVAVLQVVDHICTLISTNHLALPTTEHVIVSVWSFVLAVMLGGQVVRGIPGELASPAAKDVRLHVESKYGVTTKSMRGRKVDISVRVFANNHWNNEICVFEFKPGTASDVICTGQQLKAVRLNTSVLHDLEFKGVDTSKNYPIVAEGRGLCLSFYTLKRNGNVITAGRSTNGVVWIPSDVVQLKQFLKSESMQILLNFSDHTSRYAVRVQETLSSSPLPPLPSTPPPRYKKPFAAFTPSKHNKRKRTEKADEDHDVVEDQDEEEDTE</sequence>
<dbReference type="OrthoDB" id="2423781at2759"/>
<evidence type="ECO:0000256" key="1">
    <source>
        <dbReference type="SAM" id="MobiDB-lite"/>
    </source>
</evidence>
<reference evidence="2" key="1">
    <citation type="journal article" date="2020" name="Fungal Divers.">
        <title>Resolving the Mortierellaceae phylogeny through synthesis of multi-gene phylogenetics and phylogenomics.</title>
        <authorList>
            <person name="Vandepol N."/>
            <person name="Liber J."/>
            <person name="Desiro A."/>
            <person name="Na H."/>
            <person name="Kennedy M."/>
            <person name="Barry K."/>
            <person name="Grigoriev I.V."/>
            <person name="Miller A.N."/>
            <person name="O'Donnell K."/>
            <person name="Stajich J.E."/>
            <person name="Bonito G."/>
        </authorList>
    </citation>
    <scope>NUCLEOTIDE SEQUENCE</scope>
    <source>
        <strain evidence="2">KOD948</strain>
    </source>
</reference>
<organism evidence="2 3">
    <name type="scientific">Mortierella polycephala</name>
    <dbReference type="NCBI Taxonomy" id="41804"/>
    <lineage>
        <taxon>Eukaryota</taxon>
        <taxon>Fungi</taxon>
        <taxon>Fungi incertae sedis</taxon>
        <taxon>Mucoromycota</taxon>
        <taxon>Mortierellomycotina</taxon>
        <taxon>Mortierellomycetes</taxon>
        <taxon>Mortierellales</taxon>
        <taxon>Mortierellaceae</taxon>
        <taxon>Mortierella</taxon>
    </lineage>
</organism>
<keyword evidence="3" id="KW-1185">Reference proteome</keyword>
<name>A0A9P6PQ32_9FUNG</name>
<feature type="compositionally biased region" description="Pro residues" evidence="1">
    <location>
        <begin position="651"/>
        <end position="661"/>
    </location>
</feature>
<protein>
    <submittedName>
        <fullName evidence="2">Uncharacterized protein</fullName>
    </submittedName>
</protein>
<dbReference type="EMBL" id="JAAAJA010000698">
    <property type="protein sequence ID" value="KAG0250331.1"/>
    <property type="molecule type" value="Genomic_DNA"/>
</dbReference>
<evidence type="ECO:0000313" key="3">
    <source>
        <dbReference type="Proteomes" id="UP000726737"/>
    </source>
</evidence>
<comment type="caution">
    <text evidence="2">The sequence shown here is derived from an EMBL/GenBank/DDBJ whole genome shotgun (WGS) entry which is preliminary data.</text>
</comment>
<proteinExistence type="predicted"/>